<dbReference type="RefSeq" id="WP_006904702.1">
    <property type="nucleotide sequence ID" value="NZ_JH976535.1"/>
</dbReference>
<gene>
    <name evidence="2" type="ORF">ThesuDRAFT_02421</name>
</gene>
<evidence type="ECO:0000313" key="3">
    <source>
        <dbReference type="Proteomes" id="UP000005710"/>
    </source>
</evidence>
<organism evidence="2 3">
    <name type="scientific">Thermaerobacter subterraneus DSM 13965</name>
    <dbReference type="NCBI Taxonomy" id="867903"/>
    <lineage>
        <taxon>Bacteria</taxon>
        <taxon>Bacillati</taxon>
        <taxon>Bacillota</taxon>
        <taxon>Clostridia</taxon>
        <taxon>Eubacteriales</taxon>
        <taxon>Clostridiales Family XVII. Incertae Sedis</taxon>
        <taxon>Thermaerobacter</taxon>
    </lineage>
</organism>
<name>K6P0Q1_9FIRM</name>
<accession>K6P0Q1</accession>
<feature type="region of interest" description="Disordered" evidence="1">
    <location>
        <begin position="1"/>
        <end position="67"/>
    </location>
</feature>
<dbReference type="AlphaFoldDB" id="K6P0Q1"/>
<feature type="compositionally biased region" description="Low complexity" evidence="1">
    <location>
        <begin position="399"/>
        <end position="418"/>
    </location>
</feature>
<sequence>MVLADPSGPAAPEQGDHPNRSPAPGTGSAPGGEETARQDTGALEAARALWRARRWPEPQGPWTRPVTREELARWLVTALVRPAPPSLSAQAALSMAVALGWVPPEWAPGGAGTSGGSTPAGGGDQVPAGVMDGQPAGRPQGAQAGHPSGQPEGRPGGNPPGQPGEERPGRPAGGVLPLQARDLGEVEARVLAGQGSGERAMSHPAAGVTLAEALPWFLGLVERAGMLFDGEGTVVRLDAGHGWIEVTQGDLRRILVLDGQAAVYLNGRTARLDDLRPGDEIRWVESPPGPDGSLPPPPDGKPAGAPSTAVAYVEGYRWILQGTVDRVDWRRHHLVLVLAGWAPAPPGNEPGSTPPAPAAGRPPAPWQVPGPGDAPERNVPPAAGTGGDRAASGRATVEPGPGAVAGASAPVPGASLAGRGAEEGQDAPGAPGPAVRVALQVEPGATVQVNGRAGILAALRPGDRVSVTLRRATGAVRQLRAARIAVRGQVVAVDLLRGVVTVRTGSGTGRWVIGTDAVILRDGVGARLADLRPGDGVWLALEAPSLASYVEGRTGPDELPPGGA</sequence>
<feature type="region of interest" description="Disordered" evidence="1">
    <location>
        <begin position="278"/>
        <end position="307"/>
    </location>
</feature>
<feature type="region of interest" description="Disordered" evidence="1">
    <location>
        <begin position="108"/>
        <end position="176"/>
    </location>
</feature>
<keyword evidence="3" id="KW-1185">Reference proteome</keyword>
<feature type="compositionally biased region" description="Pro residues" evidence="1">
    <location>
        <begin position="287"/>
        <end position="300"/>
    </location>
</feature>
<evidence type="ECO:0000256" key="1">
    <source>
        <dbReference type="SAM" id="MobiDB-lite"/>
    </source>
</evidence>
<dbReference type="HOGENOM" id="CLU_483060_0_0_9"/>
<reference evidence="2" key="2">
    <citation type="submission" date="2012-10" db="EMBL/GenBank/DDBJ databases">
        <title>Improved high-quality draft of Thermaerobacter subterraneus C21, DSM 13965.</title>
        <authorList>
            <consortium name="DOE Joint Genome Institute"/>
            <person name="Eisen J."/>
            <person name="Huntemann M."/>
            <person name="Wei C.-L."/>
            <person name="Han J."/>
            <person name="Detter J.C."/>
            <person name="Han C."/>
            <person name="Tapia R."/>
            <person name="Chen A."/>
            <person name="Kyrpides N."/>
            <person name="Mavromatis K."/>
            <person name="Markowitz V."/>
            <person name="Szeto E."/>
            <person name="Ivanova N."/>
            <person name="Mikhailova N."/>
            <person name="Ovchinnikova G."/>
            <person name="Pagani I."/>
            <person name="Pati A."/>
            <person name="Goodwin L."/>
            <person name="Nordberg H.P."/>
            <person name="Cantor M.N."/>
            <person name="Hua S.X."/>
            <person name="Woyke T."/>
            <person name="Eisen J."/>
            <person name="Klenk H.-P."/>
        </authorList>
    </citation>
    <scope>NUCLEOTIDE SEQUENCE [LARGE SCALE GENOMIC DNA]</scope>
    <source>
        <strain evidence="2">DSM 13965</strain>
    </source>
</reference>
<dbReference type="EMBL" id="AENY02000003">
    <property type="protein sequence ID" value="EKP94680.1"/>
    <property type="molecule type" value="Genomic_DNA"/>
</dbReference>
<proteinExistence type="predicted"/>
<dbReference type="Proteomes" id="UP000005710">
    <property type="component" value="Unassembled WGS sequence"/>
</dbReference>
<comment type="caution">
    <text evidence="2">The sequence shown here is derived from an EMBL/GenBank/DDBJ whole genome shotgun (WGS) entry which is preliminary data.</text>
</comment>
<evidence type="ECO:0000313" key="2">
    <source>
        <dbReference type="EMBL" id="EKP94680.1"/>
    </source>
</evidence>
<feature type="region of interest" description="Disordered" evidence="1">
    <location>
        <begin position="341"/>
        <end position="430"/>
    </location>
</feature>
<feature type="compositionally biased region" description="Gly residues" evidence="1">
    <location>
        <begin position="109"/>
        <end position="124"/>
    </location>
</feature>
<dbReference type="OrthoDB" id="10020505at2"/>
<feature type="compositionally biased region" description="Pro residues" evidence="1">
    <location>
        <begin position="343"/>
        <end position="368"/>
    </location>
</feature>
<feature type="compositionally biased region" description="Low complexity" evidence="1">
    <location>
        <begin position="22"/>
        <end position="33"/>
    </location>
</feature>
<protein>
    <submittedName>
        <fullName evidence="2">Uncharacterized protein</fullName>
    </submittedName>
</protein>
<reference evidence="2" key="1">
    <citation type="submission" date="2010-10" db="EMBL/GenBank/DDBJ databases">
        <authorList>
            <consortium name="US DOE Joint Genome Institute (JGI-PGF)"/>
            <person name="Lucas S."/>
            <person name="Copeland A."/>
            <person name="Lapidus A."/>
            <person name="Bruce D."/>
            <person name="Goodwin L."/>
            <person name="Pitluck S."/>
            <person name="Kyrpides N."/>
            <person name="Mavromatis K."/>
            <person name="Detter J.C."/>
            <person name="Han C."/>
            <person name="Land M."/>
            <person name="Hauser L."/>
            <person name="Markowitz V."/>
            <person name="Cheng J.-F."/>
            <person name="Hugenholtz P."/>
            <person name="Woyke T."/>
            <person name="Wu D."/>
            <person name="Pukall R."/>
            <person name="Wahrenburg C."/>
            <person name="Brambilla E."/>
            <person name="Klenk H.-P."/>
            <person name="Eisen J.A."/>
        </authorList>
    </citation>
    <scope>NUCLEOTIDE SEQUENCE [LARGE SCALE GENOMIC DNA]</scope>
    <source>
        <strain evidence="2">DSM 13965</strain>
    </source>
</reference>